<evidence type="ECO:0008006" key="4">
    <source>
        <dbReference type="Google" id="ProtNLM"/>
    </source>
</evidence>
<organism evidence="2 3">
    <name type="scientific">Paenibacillus chungangensis</name>
    <dbReference type="NCBI Taxonomy" id="696535"/>
    <lineage>
        <taxon>Bacteria</taxon>
        <taxon>Bacillati</taxon>
        <taxon>Bacillota</taxon>
        <taxon>Bacilli</taxon>
        <taxon>Bacillales</taxon>
        <taxon>Paenibacillaceae</taxon>
        <taxon>Paenibacillus</taxon>
    </lineage>
</organism>
<evidence type="ECO:0000313" key="2">
    <source>
        <dbReference type="EMBL" id="MFD0960146.1"/>
    </source>
</evidence>
<dbReference type="EMBL" id="JBHTJZ010000014">
    <property type="protein sequence ID" value="MFD0960146.1"/>
    <property type="molecule type" value="Genomic_DNA"/>
</dbReference>
<gene>
    <name evidence="2" type="ORF">ACFQ2I_12165</name>
</gene>
<name>A0ABW3HRK7_9BACL</name>
<dbReference type="CDD" id="cd00551">
    <property type="entry name" value="AmyAc_family"/>
    <property type="match status" value="1"/>
</dbReference>
<dbReference type="InterPro" id="IPR017853">
    <property type="entry name" value="GH"/>
</dbReference>
<dbReference type="SUPFAM" id="SSF51445">
    <property type="entry name" value="(Trans)glycosidases"/>
    <property type="match status" value="1"/>
</dbReference>
<dbReference type="SUPFAM" id="SSF55545">
    <property type="entry name" value="beta-N-acetylhexosaminidase-like domain"/>
    <property type="match status" value="1"/>
</dbReference>
<evidence type="ECO:0000313" key="3">
    <source>
        <dbReference type="Proteomes" id="UP001596989"/>
    </source>
</evidence>
<proteinExistence type="predicted"/>
<sequence>MILHIEDSPNHPSIQLPHFPTRMQAVIWRNWGLVPLANIAKVLGATEAQITEVAAELGLEEQQVNNETKWLERGYITIIRANWHLLPVQQLLQLLEWTEEKLAFTLKEDDFLWIKLGSVKPWTETVRYKELTLEERDWTRWIKQTIAAKFGKQKENEAADFGRREQPFDFLNQYKKAVASVRIPFRKPLSGEVSLKAPWMIMLPYETAVLQSASERFVREHEQMWGSKWMISEDAGSAHAADEGEDSSEKNIMRISIVPDDTRLAESHTISVTPTNISIIAVDEVGAMRGLQWLSKQMSQSGLPYIVTGEYRRDSKFETRIIYSYGALFGDPLLEPELDPYPDELLERLSDMGINGVWLQSVLYSLVPWEAAPQLSVGWEKRIDGLRNLVQRAKKYGIGVFLYCNEPRSMLEAFFADKPDWKGHTEDDGQAMLCTSHPDVQKLLSGAISRLFSEVPELAGLITITMSENWTHCYSRAVGGRTNCPRCSLRTSSEVTAEVNRLIAEGVFREKPDARILCWTWGWSGHWGWSEGDHSRAIESLPDNVFVMCTSEEALPTNIAGIPNQVIDYSMSNVGPGEKAQRMWRMAKERGLRVAAKVQLNNTWECSAVPFLPVFPLLEEHLANLKESGVSALMLSWTLGSYPSLNLELAAEYYWETDTKVEGGDKKGVQNLLQGKFGRAAGQKIGDASIAFSRAFREFPFDLNVLYVAPQNYGPANLLHLEPTGNTASMLGFPYDDLEGWRGNYPKPVFARQFKKLSAGWKKGVRLLEKARKLTPAEAKNDFANLMTAANAAYLHFYSTYLQISFIMARNQYLTSKRDEMKLRSCRKLMDIVQKESDNVRQLYHLVISDSKVGFEASNQYYYTVQDLKEKELNCRFIMERLRKAEAQIIADKEKPIML</sequence>
<protein>
    <recommendedName>
        <fullName evidence="4">Beta-hexosaminidase bacterial type N-terminal domain-containing protein</fullName>
    </recommendedName>
</protein>
<keyword evidence="3" id="KW-1185">Reference proteome</keyword>
<evidence type="ECO:0000256" key="1">
    <source>
        <dbReference type="ARBA" id="ARBA00022801"/>
    </source>
</evidence>
<dbReference type="RefSeq" id="WP_377564515.1">
    <property type="nucleotide sequence ID" value="NZ_JBHTJZ010000014.1"/>
</dbReference>
<dbReference type="InterPro" id="IPR029018">
    <property type="entry name" value="Hex-like_dom2"/>
</dbReference>
<dbReference type="Gene3D" id="3.30.379.10">
    <property type="entry name" value="Chitobiase/beta-hexosaminidase domain 2-like"/>
    <property type="match status" value="1"/>
</dbReference>
<comment type="caution">
    <text evidence="2">The sequence shown here is derived from an EMBL/GenBank/DDBJ whole genome shotgun (WGS) entry which is preliminary data.</text>
</comment>
<accession>A0ABW3HRK7</accession>
<reference evidence="3" key="1">
    <citation type="journal article" date="2019" name="Int. J. Syst. Evol. Microbiol.">
        <title>The Global Catalogue of Microorganisms (GCM) 10K type strain sequencing project: providing services to taxonomists for standard genome sequencing and annotation.</title>
        <authorList>
            <consortium name="The Broad Institute Genomics Platform"/>
            <consortium name="The Broad Institute Genome Sequencing Center for Infectious Disease"/>
            <person name="Wu L."/>
            <person name="Ma J."/>
        </authorList>
    </citation>
    <scope>NUCLEOTIDE SEQUENCE [LARGE SCALE GENOMIC DNA]</scope>
    <source>
        <strain evidence="3">CCUG 59129</strain>
    </source>
</reference>
<keyword evidence="1" id="KW-0378">Hydrolase</keyword>
<dbReference type="Proteomes" id="UP001596989">
    <property type="component" value="Unassembled WGS sequence"/>
</dbReference>